<evidence type="ECO:0000256" key="3">
    <source>
        <dbReference type="ARBA" id="ARBA00022695"/>
    </source>
</evidence>
<dbReference type="SUPFAM" id="SSF48019">
    <property type="entry name" value="post-AAA+ oligomerization domain-like"/>
    <property type="match status" value="1"/>
</dbReference>
<dbReference type="Proteomes" id="UP000595663">
    <property type="component" value="Chromosome"/>
</dbReference>
<dbReference type="GO" id="GO:0046872">
    <property type="term" value="F:metal ion binding"/>
    <property type="evidence" value="ECO:0007669"/>
    <property type="project" value="UniProtKB-KW"/>
</dbReference>
<evidence type="ECO:0000256" key="11">
    <source>
        <dbReference type="RuleBase" id="RU364063"/>
    </source>
</evidence>
<evidence type="ECO:0000313" key="14">
    <source>
        <dbReference type="EMBL" id="BBB25666.1"/>
    </source>
</evidence>
<dbReference type="InterPro" id="IPR045085">
    <property type="entry name" value="HLD_clamp_pol_III_gamma_tau"/>
</dbReference>
<dbReference type="CDD" id="cd18137">
    <property type="entry name" value="HLD_clamp_pol_III_gamma_tau"/>
    <property type="match status" value="1"/>
</dbReference>
<dbReference type="EC" id="2.7.7.7" evidence="11"/>
<dbReference type="Gene3D" id="3.40.50.300">
    <property type="entry name" value="P-loop containing nucleotide triphosphate hydrolases"/>
    <property type="match status" value="1"/>
</dbReference>
<dbReference type="InterPro" id="IPR003593">
    <property type="entry name" value="AAA+_ATPase"/>
</dbReference>
<dbReference type="Gene3D" id="3.30.300.150">
    <property type="entry name" value="DNA polymerase III, tau subunit, domain V"/>
    <property type="match status" value="1"/>
</dbReference>
<dbReference type="InterPro" id="IPR038249">
    <property type="entry name" value="PolIII_tau_V_sf"/>
</dbReference>
<reference evidence="14 15" key="1">
    <citation type="journal article" date="2008" name="Int. J. Syst. Evol. Microbiol.">
        <title>Amphritea japonica sp. nov. and Amphritea balenae sp. nov., isolated from the sediment adjacent to sperm whale carcasses off Kagoshima, Japan.</title>
        <authorList>
            <person name="Miyazaki M."/>
            <person name="Nogi Y."/>
            <person name="Fujiwara Y."/>
            <person name="Kawato M."/>
            <person name="Nagahama T."/>
            <person name="Kubokawa K."/>
            <person name="Horikoshi K."/>
        </authorList>
    </citation>
    <scope>NUCLEOTIDE SEQUENCE [LARGE SCALE GENOMIC DNA]</scope>
    <source>
        <strain evidence="14 15">ATCC BAA-1530</strain>
    </source>
</reference>
<comment type="subunit">
    <text evidence="11">DNA polymerase III contains a core (composed of alpha, epsilon and theta chains) that associates with a tau subunit. This core dimerizes to form the POLIII' complex. PolIII' associates with the gamma complex (composed of gamma, delta, delta', psi and chi chains) and with the beta chain to form the complete DNA polymerase III complex.</text>
</comment>
<dbReference type="FunFam" id="3.40.50.300:FF:000014">
    <property type="entry name" value="DNA polymerase III subunit gamma/tau"/>
    <property type="match status" value="1"/>
</dbReference>
<dbReference type="FunFam" id="1.20.272.10:FF:000003">
    <property type="entry name" value="DNA polymerase III subunit gamma/tau"/>
    <property type="match status" value="1"/>
</dbReference>
<dbReference type="GO" id="GO:0003677">
    <property type="term" value="F:DNA binding"/>
    <property type="evidence" value="ECO:0007669"/>
    <property type="project" value="InterPro"/>
</dbReference>
<dbReference type="Pfam" id="PF13177">
    <property type="entry name" value="DNA_pol3_delta2"/>
    <property type="match status" value="1"/>
</dbReference>
<dbReference type="SMART" id="SM00382">
    <property type="entry name" value="AAA"/>
    <property type="match status" value="1"/>
</dbReference>
<keyword evidence="2 11" id="KW-0808">Transferase</keyword>
<dbReference type="AlphaFoldDB" id="A0A7R6SRY9"/>
<dbReference type="NCBIfam" id="NF005942">
    <property type="entry name" value="PRK07994.1"/>
    <property type="match status" value="1"/>
</dbReference>
<evidence type="ECO:0000256" key="12">
    <source>
        <dbReference type="SAM" id="MobiDB-lite"/>
    </source>
</evidence>
<evidence type="ECO:0000313" key="15">
    <source>
        <dbReference type="Proteomes" id="UP000595663"/>
    </source>
</evidence>
<feature type="region of interest" description="Disordered" evidence="12">
    <location>
        <begin position="365"/>
        <end position="533"/>
    </location>
</feature>
<dbReference type="OrthoDB" id="9810148at2"/>
<keyword evidence="8 11" id="KW-0067">ATP-binding</keyword>
<dbReference type="RefSeq" id="WP_019622090.1">
    <property type="nucleotide sequence ID" value="NZ_AP014545.1"/>
</dbReference>
<keyword evidence="5" id="KW-0479">Metal-binding</keyword>
<dbReference type="GO" id="GO:0009360">
    <property type="term" value="C:DNA polymerase III complex"/>
    <property type="evidence" value="ECO:0007669"/>
    <property type="project" value="InterPro"/>
</dbReference>
<accession>A0A7R6SRY9</accession>
<proteinExistence type="inferred from homology"/>
<dbReference type="NCBIfam" id="TIGR02397">
    <property type="entry name" value="dnaX_nterm"/>
    <property type="match status" value="1"/>
</dbReference>
<evidence type="ECO:0000256" key="8">
    <source>
        <dbReference type="ARBA" id="ARBA00022840"/>
    </source>
</evidence>
<dbReference type="KEGG" id="ajp:AMJAP_1070"/>
<dbReference type="Gene3D" id="1.20.272.10">
    <property type="match status" value="1"/>
</dbReference>
<dbReference type="InterPro" id="IPR022754">
    <property type="entry name" value="DNA_pol_III_gamma-3"/>
</dbReference>
<comment type="catalytic activity">
    <reaction evidence="10 11">
        <text>DNA(n) + a 2'-deoxyribonucleoside 5'-triphosphate = DNA(n+1) + diphosphate</text>
        <dbReference type="Rhea" id="RHEA:22508"/>
        <dbReference type="Rhea" id="RHEA-COMP:17339"/>
        <dbReference type="Rhea" id="RHEA-COMP:17340"/>
        <dbReference type="ChEBI" id="CHEBI:33019"/>
        <dbReference type="ChEBI" id="CHEBI:61560"/>
        <dbReference type="ChEBI" id="CHEBI:173112"/>
        <dbReference type="EC" id="2.7.7.7"/>
    </reaction>
</comment>
<evidence type="ECO:0000256" key="1">
    <source>
        <dbReference type="ARBA" id="ARBA00006360"/>
    </source>
</evidence>
<evidence type="ECO:0000256" key="4">
    <source>
        <dbReference type="ARBA" id="ARBA00022705"/>
    </source>
</evidence>
<dbReference type="PANTHER" id="PTHR11669:SF0">
    <property type="entry name" value="PROTEIN STICHEL-LIKE 2"/>
    <property type="match status" value="1"/>
</dbReference>
<dbReference type="GO" id="GO:0003887">
    <property type="term" value="F:DNA-directed DNA polymerase activity"/>
    <property type="evidence" value="ECO:0007669"/>
    <property type="project" value="UniProtKB-KW"/>
</dbReference>
<dbReference type="PANTHER" id="PTHR11669">
    <property type="entry name" value="REPLICATION FACTOR C / DNA POLYMERASE III GAMMA-TAU SUBUNIT"/>
    <property type="match status" value="1"/>
</dbReference>
<evidence type="ECO:0000256" key="10">
    <source>
        <dbReference type="ARBA" id="ARBA00049244"/>
    </source>
</evidence>
<evidence type="ECO:0000256" key="2">
    <source>
        <dbReference type="ARBA" id="ARBA00022679"/>
    </source>
</evidence>
<keyword evidence="4 11" id="KW-0235">DNA replication</keyword>
<dbReference type="Pfam" id="PF12170">
    <property type="entry name" value="DNA_pol3_tau_5"/>
    <property type="match status" value="1"/>
</dbReference>
<keyword evidence="15" id="KW-1185">Reference proteome</keyword>
<evidence type="ECO:0000256" key="9">
    <source>
        <dbReference type="ARBA" id="ARBA00022932"/>
    </source>
</evidence>
<evidence type="ECO:0000256" key="5">
    <source>
        <dbReference type="ARBA" id="ARBA00022723"/>
    </source>
</evidence>
<feature type="compositionally biased region" description="Basic and acidic residues" evidence="12">
    <location>
        <begin position="511"/>
        <end position="520"/>
    </location>
</feature>
<dbReference type="InterPro" id="IPR050238">
    <property type="entry name" value="DNA_Rep/Repair_Clamp_Loader"/>
</dbReference>
<name>A0A7R6SRY9_9GAMM</name>
<comment type="function">
    <text evidence="11">DNA polymerase III is a complex, multichain enzyme responsible for most of the replicative synthesis in bacteria. This DNA polymerase also exhibits 3' to 5' exonuclease activity.</text>
</comment>
<keyword evidence="6 11" id="KW-0547">Nucleotide-binding</keyword>
<dbReference type="CDD" id="cd00009">
    <property type="entry name" value="AAA"/>
    <property type="match status" value="1"/>
</dbReference>
<dbReference type="GO" id="GO:0005524">
    <property type="term" value="F:ATP binding"/>
    <property type="evidence" value="ECO:0007669"/>
    <property type="project" value="UniProtKB-KW"/>
</dbReference>
<protein>
    <recommendedName>
        <fullName evidence="11">DNA polymerase III subunit gamma/tau</fullName>
        <ecNumber evidence="11">2.7.7.7</ecNumber>
    </recommendedName>
</protein>
<keyword evidence="9 11" id="KW-0239">DNA-directed DNA polymerase</keyword>
<dbReference type="Gene3D" id="1.10.8.60">
    <property type="match status" value="1"/>
</dbReference>
<dbReference type="Pfam" id="PF22608">
    <property type="entry name" value="DNAX_ATPase_lid"/>
    <property type="match status" value="1"/>
</dbReference>
<dbReference type="InterPro" id="IPR021029">
    <property type="entry name" value="DNA_pol_III_tau_dom-5"/>
</dbReference>
<comment type="similarity">
    <text evidence="1 11">Belongs to the DnaX/STICHEL family.</text>
</comment>
<evidence type="ECO:0000256" key="7">
    <source>
        <dbReference type="ARBA" id="ARBA00022833"/>
    </source>
</evidence>
<keyword evidence="7" id="KW-0862">Zinc</keyword>
<evidence type="ECO:0000259" key="13">
    <source>
        <dbReference type="SMART" id="SM00382"/>
    </source>
</evidence>
<feature type="compositionally biased region" description="Polar residues" evidence="12">
    <location>
        <begin position="424"/>
        <end position="441"/>
    </location>
</feature>
<feature type="domain" description="AAA+ ATPase" evidence="13">
    <location>
        <begin position="37"/>
        <end position="189"/>
    </location>
</feature>
<dbReference type="InterPro" id="IPR012763">
    <property type="entry name" value="DNA_pol_III_sug/sutau_N"/>
</dbReference>
<feature type="compositionally biased region" description="Low complexity" evidence="12">
    <location>
        <begin position="501"/>
        <end position="510"/>
    </location>
</feature>
<organism evidence="14 15">
    <name type="scientific">Amphritea japonica ATCC BAA-1530</name>
    <dbReference type="NCBI Taxonomy" id="1278309"/>
    <lineage>
        <taxon>Bacteria</taxon>
        <taxon>Pseudomonadati</taxon>
        <taxon>Pseudomonadota</taxon>
        <taxon>Gammaproteobacteria</taxon>
        <taxon>Oceanospirillales</taxon>
        <taxon>Oceanospirillaceae</taxon>
        <taxon>Amphritea</taxon>
    </lineage>
</organism>
<dbReference type="GO" id="GO:0006261">
    <property type="term" value="P:DNA-templated DNA replication"/>
    <property type="evidence" value="ECO:0007669"/>
    <property type="project" value="TreeGrafter"/>
</dbReference>
<dbReference type="InterPro" id="IPR008921">
    <property type="entry name" value="DNA_pol3_clamp-load_cplx_C"/>
</dbReference>
<evidence type="ECO:0000256" key="6">
    <source>
        <dbReference type="ARBA" id="ARBA00022741"/>
    </source>
</evidence>
<dbReference type="FunFam" id="1.10.8.60:FF:000013">
    <property type="entry name" value="DNA polymerase III subunit gamma/tau"/>
    <property type="match status" value="1"/>
</dbReference>
<sequence>MSYQVLARKWRPAKFTEMVGQEHVLKALVNALDDDRLHHAYLFTGTRGVGKTSIARLFAKSLNCETGVSSTPCGECSACREISEGRFIDLIEVDAASRTKVEDTRELLENVQYAPTHGRFKVYLIDEVHMLSTHSFNALLKTLEEPPPHVKFLLATTDPQKLPVTILSRCLQFNLKNMIPERIVEHLCRVLTAENISYEEPALWLLARSADGSMRDALSLTDQAIAFGAGQVIEADVRAMLGTIDQRLVYRLVDSLAAHDAKALLTSVDELARYSPDYNVVLGDLISLMHRIALAQIVPDAVDNGLGDREMLLDLAGKLTAEDVQLFYQTALMGRKDLPFVPDAREGLEMTLMRMLAFRPVSVSSQGLSQPTEPSAVEPPGVETSAAPVSADAPESIPESAPETETPLVHSEVQALRRVELDSAASSPQSDVETMPQSAQQEGPPDYDESYLQQGSEDQPGKKSETDLVPPAAAGNSPAPEKTFQTTPATPIKSAVDLPWEESPPVASSEPEIRTEDTPKQPENTEQSKPAELSAITSERLAPSLAVASAVVEDNAPVKDIVEPVAEVSPDVNRFNADQWVLLVELIGLTGMTYSIASNTSLESVEGCWRFHYTREQKAMISDVHTDRIRESIGHYFNASVEVEFSLGDYSRETPSQYRDRKRAERQVEAVSSIQNDPVVQRVIERFSGRIDLESVQPID</sequence>
<dbReference type="InterPro" id="IPR001270">
    <property type="entry name" value="ClpA/B"/>
</dbReference>
<dbReference type="Pfam" id="PF12169">
    <property type="entry name" value="DNA_pol3_gamma3"/>
    <property type="match status" value="1"/>
</dbReference>
<dbReference type="EMBL" id="AP014545">
    <property type="protein sequence ID" value="BBB25666.1"/>
    <property type="molecule type" value="Genomic_DNA"/>
</dbReference>
<keyword evidence="3 11" id="KW-0548">Nucleotidyltransferase</keyword>
<dbReference type="InterPro" id="IPR027417">
    <property type="entry name" value="P-loop_NTPase"/>
</dbReference>
<dbReference type="PRINTS" id="PR00300">
    <property type="entry name" value="CLPPROTEASEA"/>
</dbReference>
<dbReference type="NCBIfam" id="NF004046">
    <property type="entry name" value="PRK05563.1"/>
    <property type="match status" value="1"/>
</dbReference>
<dbReference type="SUPFAM" id="SSF52540">
    <property type="entry name" value="P-loop containing nucleoside triphosphate hydrolases"/>
    <property type="match status" value="1"/>
</dbReference>
<gene>
    <name evidence="11 14" type="primary">dnaX</name>
    <name evidence="14" type="ORF">AMJAP_1070</name>
</gene>